<name>F4RS74_MELLP</name>
<evidence type="ECO:0000313" key="2">
    <source>
        <dbReference type="EMBL" id="EGG04829.1"/>
    </source>
</evidence>
<gene>
    <name evidence="2" type="ORF">MELLADRAFT_108168</name>
</gene>
<dbReference type="EMBL" id="GL883116">
    <property type="protein sequence ID" value="EGG04829.1"/>
    <property type="molecule type" value="Genomic_DNA"/>
</dbReference>
<keyword evidence="3" id="KW-1185">Reference proteome</keyword>
<evidence type="ECO:0000256" key="1">
    <source>
        <dbReference type="SAM" id="MobiDB-lite"/>
    </source>
</evidence>
<organism evidence="3">
    <name type="scientific">Melampsora larici-populina (strain 98AG31 / pathotype 3-4-7)</name>
    <name type="common">Poplar leaf rust fungus</name>
    <dbReference type="NCBI Taxonomy" id="747676"/>
    <lineage>
        <taxon>Eukaryota</taxon>
        <taxon>Fungi</taxon>
        <taxon>Dikarya</taxon>
        <taxon>Basidiomycota</taxon>
        <taxon>Pucciniomycotina</taxon>
        <taxon>Pucciniomycetes</taxon>
        <taxon>Pucciniales</taxon>
        <taxon>Melampsoraceae</taxon>
        <taxon>Melampsora</taxon>
    </lineage>
</organism>
<feature type="compositionally biased region" description="Basic and acidic residues" evidence="1">
    <location>
        <begin position="8"/>
        <end position="19"/>
    </location>
</feature>
<accession>F4RS74</accession>
<dbReference type="KEGG" id="mlr:MELLADRAFT_108168"/>
<dbReference type="RefSeq" id="XP_007411920.1">
    <property type="nucleotide sequence ID" value="XM_007411858.1"/>
</dbReference>
<evidence type="ECO:0000313" key="3">
    <source>
        <dbReference type="Proteomes" id="UP000001072"/>
    </source>
</evidence>
<dbReference type="Proteomes" id="UP000001072">
    <property type="component" value="Unassembled WGS sequence"/>
</dbReference>
<proteinExistence type="predicted"/>
<dbReference type="VEuPathDB" id="FungiDB:MELLADRAFT_108168"/>
<dbReference type="AlphaFoldDB" id="F4RS74"/>
<dbReference type="HOGENOM" id="CLU_1448001_0_0_1"/>
<dbReference type="InParanoid" id="F4RS74"/>
<dbReference type="GeneID" id="18923397"/>
<protein>
    <submittedName>
        <fullName evidence="2">Uncharacterized protein</fullName>
    </submittedName>
</protein>
<feature type="region of interest" description="Disordered" evidence="1">
    <location>
        <begin position="1"/>
        <end position="37"/>
    </location>
</feature>
<reference evidence="3" key="1">
    <citation type="journal article" date="2011" name="Proc. Natl. Acad. Sci. U.S.A.">
        <title>Obligate biotrophy features unraveled by the genomic analysis of rust fungi.</title>
        <authorList>
            <person name="Duplessis S."/>
            <person name="Cuomo C.A."/>
            <person name="Lin Y.-C."/>
            <person name="Aerts A."/>
            <person name="Tisserant E."/>
            <person name="Veneault-Fourrey C."/>
            <person name="Joly D.L."/>
            <person name="Hacquard S."/>
            <person name="Amselem J."/>
            <person name="Cantarel B.L."/>
            <person name="Chiu R."/>
            <person name="Coutinho P.M."/>
            <person name="Feau N."/>
            <person name="Field M."/>
            <person name="Frey P."/>
            <person name="Gelhaye E."/>
            <person name="Goldberg J."/>
            <person name="Grabherr M.G."/>
            <person name="Kodira C.D."/>
            <person name="Kohler A."/>
            <person name="Kuees U."/>
            <person name="Lindquist E.A."/>
            <person name="Lucas S.M."/>
            <person name="Mago R."/>
            <person name="Mauceli E."/>
            <person name="Morin E."/>
            <person name="Murat C."/>
            <person name="Pangilinan J.L."/>
            <person name="Park R."/>
            <person name="Pearson M."/>
            <person name="Quesneville H."/>
            <person name="Rouhier N."/>
            <person name="Sakthikumar S."/>
            <person name="Salamov A.A."/>
            <person name="Schmutz J."/>
            <person name="Selles B."/>
            <person name="Shapiro H."/>
            <person name="Tanguay P."/>
            <person name="Tuskan G.A."/>
            <person name="Henrissat B."/>
            <person name="Van de Peer Y."/>
            <person name="Rouze P."/>
            <person name="Ellis J.G."/>
            <person name="Dodds P.N."/>
            <person name="Schein J.E."/>
            <person name="Zhong S."/>
            <person name="Hamelin R.C."/>
            <person name="Grigoriev I.V."/>
            <person name="Szabo L.J."/>
            <person name="Martin F."/>
        </authorList>
    </citation>
    <scope>NUCLEOTIDE SEQUENCE [LARGE SCALE GENOMIC DNA]</scope>
    <source>
        <strain evidence="3">98AG31 / pathotype 3-4-7</strain>
    </source>
</reference>
<sequence length="187" mass="21662">MLPNNENELTKNDPPEPRSLEWQTPPSTRPPNNKEPLSQSKFYHCVCTQIELIQELDIYPPQEPATPQDHKLNFHRLQAFFPNSDTDRYFSEQVNDTQSIDILNLYNDIKYVVNYYVSPPNNPTPSRRGNISISTCWKYQFGQTHLMTPPHPPLSPLQPIELTFFSTSTMAHKCKQALSNYMVLSTH</sequence>